<feature type="domain" description="DUF4216" evidence="1">
    <location>
        <begin position="15"/>
        <end position="62"/>
    </location>
</feature>
<sequence length="131" mass="15184">MSLGTLLNDNGVENINGVEIDELRFLKVDLSRVGYKDDSFVLAAQAEQAFYVNDPVSSKWSITRLSNKNNEHLINVEEDFDVENDPFRGVRSTTNVKEKYFYVRYDHNESICTPHRRGRRRTITKVGSKRK</sequence>
<organism evidence="2 3">
    <name type="scientific">Lithospermum erythrorhizon</name>
    <name type="common">Purple gromwell</name>
    <name type="synonym">Lithospermum officinale var. erythrorhizon</name>
    <dbReference type="NCBI Taxonomy" id="34254"/>
    <lineage>
        <taxon>Eukaryota</taxon>
        <taxon>Viridiplantae</taxon>
        <taxon>Streptophyta</taxon>
        <taxon>Embryophyta</taxon>
        <taxon>Tracheophyta</taxon>
        <taxon>Spermatophyta</taxon>
        <taxon>Magnoliopsida</taxon>
        <taxon>eudicotyledons</taxon>
        <taxon>Gunneridae</taxon>
        <taxon>Pentapetalae</taxon>
        <taxon>asterids</taxon>
        <taxon>lamiids</taxon>
        <taxon>Boraginales</taxon>
        <taxon>Boraginaceae</taxon>
        <taxon>Boraginoideae</taxon>
        <taxon>Lithospermeae</taxon>
        <taxon>Lithospermum</taxon>
    </lineage>
</organism>
<keyword evidence="3" id="KW-1185">Reference proteome</keyword>
<dbReference type="AlphaFoldDB" id="A0AAV3QQ43"/>
<reference evidence="2 3" key="1">
    <citation type="submission" date="2024-01" db="EMBL/GenBank/DDBJ databases">
        <title>The complete chloroplast genome sequence of Lithospermum erythrorhizon: insights into the phylogenetic relationship among Boraginaceae species and the maternal lineages of purple gromwells.</title>
        <authorList>
            <person name="Okada T."/>
            <person name="Watanabe K."/>
        </authorList>
    </citation>
    <scope>NUCLEOTIDE SEQUENCE [LARGE SCALE GENOMIC DNA]</scope>
</reference>
<protein>
    <recommendedName>
        <fullName evidence="1">DUF4216 domain-containing protein</fullName>
    </recommendedName>
</protein>
<name>A0AAV3QQ43_LITER</name>
<dbReference type="InterPro" id="IPR025312">
    <property type="entry name" value="DUF4216"/>
</dbReference>
<accession>A0AAV3QQ43</accession>
<proteinExistence type="predicted"/>
<evidence type="ECO:0000313" key="2">
    <source>
        <dbReference type="EMBL" id="GAA0165849.1"/>
    </source>
</evidence>
<comment type="caution">
    <text evidence="2">The sequence shown here is derived from an EMBL/GenBank/DDBJ whole genome shotgun (WGS) entry which is preliminary data.</text>
</comment>
<dbReference type="EMBL" id="BAABME010022455">
    <property type="protein sequence ID" value="GAA0165849.1"/>
    <property type="molecule type" value="Genomic_DNA"/>
</dbReference>
<dbReference type="Proteomes" id="UP001454036">
    <property type="component" value="Unassembled WGS sequence"/>
</dbReference>
<evidence type="ECO:0000313" key="3">
    <source>
        <dbReference type="Proteomes" id="UP001454036"/>
    </source>
</evidence>
<dbReference type="PANTHER" id="PTHR48258">
    <property type="entry name" value="DUF4218 DOMAIN-CONTAINING PROTEIN-RELATED"/>
    <property type="match status" value="1"/>
</dbReference>
<gene>
    <name evidence="2" type="ORF">LIER_40073</name>
</gene>
<evidence type="ECO:0000259" key="1">
    <source>
        <dbReference type="Pfam" id="PF13952"/>
    </source>
</evidence>
<dbReference type="PANTHER" id="PTHR48258:SF3">
    <property type="entry name" value="FK506-BINDING PROTEIN 4-LIKE ISOFORM X1"/>
    <property type="match status" value="1"/>
</dbReference>
<dbReference type="Pfam" id="PF13952">
    <property type="entry name" value="DUF4216"/>
    <property type="match status" value="1"/>
</dbReference>